<dbReference type="SUPFAM" id="SSF47616">
    <property type="entry name" value="GST C-terminal domain-like"/>
    <property type="match status" value="1"/>
</dbReference>
<comment type="subunit">
    <text evidence="1">Homodimer.</text>
</comment>
<reference evidence="4" key="1">
    <citation type="submission" date="2025-08" db="UniProtKB">
        <authorList>
            <consortium name="RefSeq"/>
        </authorList>
    </citation>
    <scope>IDENTIFICATION</scope>
</reference>
<protein>
    <submittedName>
        <fullName evidence="4">Glutathione S-transferase 1-like</fullName>
    </submittedName>
</protein>
<accession>A0A6P7H837</accession>
<dbReference type="SFLD" id="SFLDG01153">
    <property type="entry name" value="Main.4:_Theta-like"/>
    <property type="match status" value="1"/>
</dbReference>
<dbReference type="InterPro" id="IPR040079">
    <property type="entry name" value="Glutathione_S-Trfase"/>
</dbReference>
<evidence type="ECO:0000313" key="4">
    <source>
        <dbReference type="RefSeq" id="XP_028154737.1"/>
    </source>
</evidence>
<dbReference type="CDD" id="cd03045">
    <property type="entry name" value="GST_N_Delta_Epsilon"/>
    <property type="match status" value="1"/>
</dbReference>
<evidence type="ECO:0000259" key="2">
    <source>
        <dbReference type="PROSITE" id="PS50404"/>
    </source>
</evidence>
<dbReference type="PANTHER" id="PTHR43969:SF9">
    <property type="entry name" value="GLUTATHIONE S TRANSFERASE D10, ISOFORM A-RELATED"/>
    <property type="match status" value="1"/>
</dbReference>
<dbReference type="GO" id="GO:0006749">
    <property type="term" value="P:glutathione metabolic process"/>
    <property type="evidence" value="ECO:0007669"/>
    <property type="project" value="TreeGrafter"/>
</dbReference>
<dbReference type="RefSeq" id="XP_028154737.1">
    <property type="nucleotide sequence ID" value="XM_028298936.1"/>
</dbReference>
<feature type="domain" description="GST N-terminal" evidence="2">
    <location>
        <begin position="1"/>
        <end position="82"/>
    </location>
</feature>
<dbReference type="Gene3D" id="1.20.1050.10">
    <property type="match status" value="1"/>
</dbReference>
<evidence type="ECO:0000256" key="1">
    <source>
        <dbReference type="ARBA" id="ARBA00011738"/>
    </source>
</evidence>
<dbReference type="GO" id="GO:0004364">
    <property type="term" value="F:glutathione transferase activity"/>
    <property type="evidence" value="ECO:0007669"/>
    <property type="project" value="TreeGrafter"/>
</dbReference>
<gene>
    <name evidence="4" type="primary">LOC114348356</name>
</gene>
<dbReference type="FunCoup" id="A0A6P7H837">
    <property type="interactions" value="271"/>
</dbReference>
<dbReference type="InterPro" id="IPR010987">
    <property type="entry name" value="Glutathione-S-Trfase_C-like"/>
</dbReference>
<dbReference type="InterPro" id="IPR036249">
    <property type="entry name" value="Thioredoxin-like_sf"/>
</dbReference>
<dbReference type="InParanoid" id="A0A6P7H837"/>
<proteinExistence type="predicted"/>
<dbReference type="PROSITE" id="PS50405">
    <property type="entry name" value="GST_CTER"/>
    <property type="match status" value="1"/>
</dbReference>
<sequence length="217" mass="24856">MAPTLYMLEASPAVRSVILCAKALDIKLNEKEVNLLTGEHLTPEFLKLNPEHTVPVLDDDGFVIVDSHAINTYLVAKYGKDDSLYPKDIKKRAIVDNRLHYDSSTLFVRGLTIYKGFLFEGEKEIAPKLLIALEEAYSITEKFLENSNFIAGDHLTIADFSFITSITGWNMFFNLKEEKYPKIVAWMKRMQALPYYNEANQVGQDHFYKIVKDKLPK</sequence>
<name>A0A6P7H837_DIAVI</name>
<dbReference type="FunFam" id="3.40.30.10:FF:000034">
    <property type="entry name" value="glutathione S-transferase 1"/>
    <property type="match status" value="1"/>
</dbReference>
<dbReference type="CDD" id="cd03177">
    <property type="entry name" value="GST_C_Delta_Epsilon"/>
    <property type="match status" value="1"/>
</dbReference>
<dbReference type="InterPro" id="IPR036282">
    <property type="entry name" value="Glutathione-S-Trfase_C_sf"/>
</dbReference>
<dbReference type="Gene3D" id="3.40.30.10">
    <property type="entry name" value="Glutaredoxin"/>
    <property type="match status" value="1"/>
</dbReference>
<dbReference type="InterPro" id="IPR004045">
    <property type="entry name" value="Glutathione_S-Trfase_N"/>
</dbReference>
<organism evidence="4">
    <name type="scientific">Diabrotica virgifera virgifera</name>
    <name type="common">western corn rootworm</name>
    <dbReference type="NCBI Taxonomy" id="50390"/>
    <lineage>
        <taxon>Eukaryota</taxon>
        <taxon>Metazoa</taxon>
        <taxon>Ecdysozoa</taxon>
        <taxon>Arthropoda</taxon>
        <taxon>Hexapoda</taxon>
        <taxon>Insecta</taxon>
        <taxon>Pterygota</taxon>
        <taxon>Neoptera</taxon>
        <taxon>Endopterygota</taxon>
        <taxon>Coleoptera</taxon>
        <taxon>Polyphaga</taxon>
        <taxon>Cucujiformia</taxon>
        <taxon>Chrysomeloidea</taxon>
        <taxon>Chrysomelidae</taxon>
        <taxon>Galerucinae</taxon>
        <taxon>Diabroticina</taxon>
        <taxon>Diabroticites</taxon>
        <taxon>Diabrotica</taxon>
    </lineage>
</organism>
<dbReference type="Pfam" id="PF13417">
    <property type="entry name" value="GST_N_3"/>
    <property type="match status" value="1"/>
</dbReference>
<dbReference type="InterPro" id="IPR004046">
    <property type="entry name" value="GST_C"/>
</dbReference>
<feature type="domain" description="GST C-terminal" evidence="3">
    <location>
        <begin position="88"/>
        <end position="217"/>
    </location>
</feature>
<dbReference type="PANTHER" id="PTHR43969">
    <property type="entry name" value="GLUTATHIONE S TRANSFERASE D10, ISOFORM A-RELATED"/>
    <property type="match status" value="1"/>
</dbReference>
<dbReference type="SFLD" id="SFLDS00019">
    <property type="entry name" value="Glutathione_Transferase_(cytos"/>
    <property type="match status" value="1"/>
</dbReference>
<dbReference type="SFLD" id="SFLDG00358">
    <property type="entry name" value="Main_(cytGST)"/>
    <property type="match status" value="1"/>
</dbReference>
<dbReference type="FunFam" id="1.20.1050.10:FF:000007">
    <property type="entry name" value="Glutathione S-transferase 1-1"/>
    <property type="match status" value="1"/>
</dbReference>
<dbReference type="Pfam" id="PF00043">
    <property type="entry name" value="GST_C"/>
    <property type="match status" value="1"/>
</dbReference>
<dbReference type="SUPFAM" id="SSF52833">
    <property type="entry name" value="Thioredoxin-like"/>
    <property type="match status" value="1"/>
</dbReference>
<dbReference type="PROSITE" id="PS50404">
    <property type="entry name" value="GST_NTER"/>
    <property type="match status" value="1"/>
</dbReference>
<dbReference type="AlphaFoldDB" id="A0A6P7H837"/>
<evidence type="ECO:0000259" key="3">
    <source>
        <dbReference type="PROSITE" id="PS50405"/>
    </source>
</evidence>